<dbReference type="SUPFAM" id="SSF46785">
    <property type="entry name" value="Winged helix' DNA-binding domain"/>
    <property type="match status" value="1"/>
</dbReference>
<sequence length="317" mass="35213">MNITLAQLRYLVVLAEEGSFTRAAERVYLTQPALSVQIRKLEEALGVRLFDRKKGRPTEVGQAVVAQARRVLEEVERLKALARGEEGVFQGSFRIGVIPTLAPYLLPRLLPRITEKYPAIEVAVREELTPGILRGLEEGQLDAGLVGTEEKVPGLKAYPLFTEAFLAYISPRHPLYAKTALHPLEIPLEDTWVLSEGHCFRDQVLSVCRPSLRRRAVEFQSGDLETLMRLVEEVGGLTLLPEVALWTLPPGKRAHLRPLLPPGAGRTVYLIHREGSLKASVAQALAQEAREVFDALRLFSHGEDGVMMGAEVRHDQA</sequence>
<evidence type="ECO:0000313" key="7">
    <source>
        <dbReference type="EMBL" id="APD08787.1"/>
    </source>
</evidence>
<dbReference type="RefSeq" id="WP_152024391.1">
    <property type="nucleotide sequence ID" value="NZ_CP016312.1"/>
</dbReference>
<dbReference type="GO" id="GO:0003677">
    <property type="term" value="F:DNA binding"/>
    <property type="evidence" value="ECO:0007669"/>
    <property type="project" value="UniProtKB-KW"/>
</dbReference>
<evidence type="ECO:0000256" key="2">
    <source>
        <dbReference type="ARBA" id="ARBA00023015"/>
    </source>
</evidence>
<dbReference type="PRINTS" id="PR00039">
    <property type="entry name" value="HTHLYSR"/>
</dbReference>
<dbReference type="OrthoDB" id="9803735at2"/>
<dbReference type="SUPFAM" id="SSF53850">
    <property type="entry name" value="Periplasmic binding protein-like II"/>
    <property type="match status" value="1"/>
</dbReference>
<protein>
    <submittedName>
        <fullName evidence="7">LysR family transcriptional regulator</fullName>
    </submittedName>
</protein>
<evidence type="ECO:0000256" key="4">
    <source>
        <dbReference type="ARBA" id="ARBA00023159"/>
    </source>
</evidence>
<proteinExistence type="inferred from homology"/>
<gene>
    <name evidence="7" type="ORF">A0O31_00592</name>
</gene>
<keyword evidence="3" id="KW-0238">DNA-binding</keyword>
<dbReference type="CDD" id="cd08411">
    <property type="entry name" value="PBP2_OxyR"/>
    <property type="match status" value="1"/>
</dbReference>
<dbReference type="Gene3D" id="1.10.10.10">
    <property type="entry name" value="Winged helix-like DNA-binding domain superfamily/Winged helix DNA-binding domain"/>
    <property type="match status" value="1"/>
</dbReference>
<dbReference type="PANTHER" id="PTHR30346">
    <property type="entry name" value="TRANSCRIPTIONAL DUAL REGULATOR HCAR-RELATED"/>
    <property type="match status" value="1"/>
</dbReference>
<dbReference type="STRING" id="56956.A0O31_00592"/>
<keyword evidence="2" id="KW-0805">Transcription regulation</keyword>
<reference evidence="8" key="1">
    <citation type="submission" date="2016-06" db="EMBL/GenBank/DDBJ databases">
        <title>Whole genome sequencing of Thermus brockianus strain GE-1.</title>
        <authorList>
            <person name="Schaefers C."/>
            <person name="Blank S."/>
            <person name="Wiebusch S."/>
            <person name="Elleuche S."/>
            <person name="Antranikian G."/>
        </authorList>
    </citation>
    <scope>NUCLEOTIDE SEQUENCE [LARGE SCALE GENOMIC DNA]</scope>
    <source>
        <strain evidence="8">GE-1</strain>
    </source>
</reference>
<dbReference type="GO" id="GO:0032993">
    <property type="term" value="C:protein-DNA complex"/>
    <property type="evidence" value="ECO:0007669"/>
    <property type="project" value="TreeGrafter"/>
</dbReference>
<feature type="domain" description="HTH lysR-type" evidence="6">
    <location>
        <begin position="3"/>
        <end position="58"/>
    </location>
</feature>
<dbReference type="Pfam" id="PF03466">
    <property type="entry name" value="LysR_substrate"/>
    <property type="match status" value="1"/>
</dbReference>
<dbReference type="Pfam" id="PF00126">
    <property type="entry name" value="HTH_1"/>
    <property type="match status" value="1"/>
</dbReference>
<dbReference type="InterPro" id="IPR036388">
    <property type="entry name" value="WH-like_DNA-bd_sf"/>
</dbReference>
<dbReference type="Proteomes" id="UP000182993">
    <property type="component" value="Chromosome"/>
</dbReference>
<dbReference type="AlphaFoldDB" id="A0A1J0LSU8"/>
<dbReference type="PANTHER" id="PTHR30346:SF26">
    <property type="entry name" value="HYDROGEN PEROXIDE-INDUCIBLE GENES ACTIVATOR"/>
    <property type="match status" value="1"/>
</dbReference>
<evidence type="ECO:0000256" key="3">
    <source>
        <dbReference type="ARBA" id="ARBA00023125"/>
    </source>
</evidence>
<dbReference type="InterPro" id="IPR000847">
    <property type="entry name" value="LysR_HTH_N"/>
</dbReference>
<accession>A0A1J0LSU8</accession>
<name>A0A1J0LSU8_THEBO</name>
<dbReference type="FunFam" id="1.10.10.10:FF:000001">
    <property type="entry name" value="LysR family transcriptional regulator"/>
    <property type="match status" value="1"/>
</dbReference>
<evidence type="ECO:0000313" key="8">
    <source>
        <dbReference type="Proteomes" id="UP000182993"/>
    </source>
</evidence>
<keyword evidence="4" id="KW-0010">Activator</keyword>
<dbReference type="GO" id="GO:0003700">
    <property type="term" value="F:DNA-binding transcription factor activity"/>
    <property type="evidence" value="ECO:0007669"/>
    <property type="project" value="InterPro"/>
</dbReference>
<keyword evidence="5" id="KW-0804">Transcription</keyword>
<dbReference type="EMBL" id="CP016312">
    <property type="protein sequence ID" value="APD08787.1"/>
    <property type="molecule type" value="Genomic_DNA"/>
</dbReference>
<organism evidence="7 8">
    <name type="scientific">Thermus brockianus</name>
    <dbReference type="NCBI Taxonomy" id="56956"/>
    <lineage>
        <taxon>Bacteria</taxon>
        <taxon>Thermotogati</taxon>
        <taxon>Deinococcota</taxon>
        <taxon>Deinococci</taxon>
        <taxon>Thermales</taxon>
        <taxon>Thermaceae</taxon>
        <taxon>Thermus</taxon>
    </lineage>
</organism>
<dbReference type="KEGG" id="tbc:A0O31_00592"/>
<dbReference type="InterPro" id="IPR036390">
    <property type="entry name" value="WH_DNA-bd_sf"/>
</dbReference>
<dbReference type="InterPro" id="IPR005119">
    <property type="entry name" value="LysR_subst-bd"/>
</dbReference>
<evidence type="ECO:0000259" key="6">
    <source>
        <dbReference type="PROSITE" id="PS50931"/>
    </source>
</evidence>
<evidence type="ECO:0000256" key="5">
    <source>
        <dbReference type="ARBA" id="ARBA00023163"/>
    </source>
</evidence>
<dbReference type="PROSITE" id="PS50931">
    <property type="entry name" value="HTH_LYSR"/>
    <property type="match status" value="1"/>
</dbReference>
<evidence type="ECO:0000256" key="1">
    <source>
        <dbReference type="ARBA" id="ARBA00009437"/>
    </source>
</evidence>
<comment type="similarity">
    <text evidence="1">Belongs to the LysR transcriptional regulatory family.</text>
</comment>
<dbReference type="Gene3D" id="3.40.190.10">
    <property type="entry name" value="Periplasmic binding protein-like II"/>
    <property type="match status" value="2"/>
</dbReference>